<sequence>MSFLRQLCLSPDLASEGAFSILFFFLSLGKSLSKCHSYNCKCIALFLPFSLLGRNCAGVRSSVTKTIGRHG</sequence>
<accession>A0A0E9WST9</accession>
<reference evidence="1" key="1">
    <citation type="submission" date="2014-11" db="EMBL/GenBank/DDBJ databases">
        <authorList>
            <person name="Amaro Gonzalez C."/>
        </authorList>
    </citation>
    <scope>NUCLEOTIDE SEQUENCE</scope>
</reference>
<reference evidence="1" key="2">
    <citation type="journal article" date="2015" name="Fish Shellfish Immunol.">
        <title>Early steps in the European eel (Anguilla anguilla)-Vibrio vulnificus interaction in the gills: Role of the RtxA13 toxin.</title>
        <authorList>
            <person name="Callol A."/>
            <person name="Pajuelo D."/>
            <person name="Ebbesson L."/>
            <person name="Teles M."/>
            <person name="MacKenzie S."/>
            <person name="Amaro C."/>
        </authorList>
    </citation>
    <scope>NUCLEOTIDE SEQUENCE</scope>
</reference>
<proteinExistence type="predicted"/>
<organism evidence="1">
    <name type="scientific">Anguilla anguilla</name>
    <name type="common">European freshwater eel</name>
    <name type="synonym">Muraena anguilla</name>
    <dbReference type="NCBI Taxonomy" id="7936"/>
    <lineage>
        <taxon>Eukaryota</taxon>
        <taxon>Metazoa</taxon>
        <taxon>Chordata</taxon>
        <taxon>Craniata</taxon>
        <taxon>Vertebrata</taxon>
        <taxon>Euteleostomi</taxon>
        <taxon>Actinopterygii</taxon>
        <taxon>Neopterygii</taxon>
        <taxon>Teleostei</taxon>
        <taxon>Anguilliformes</taxon>
        <taxon>Anguillidae</taxon>
        <taxon>Anguilla</taxon>
    </lineage>
</organism>
<evidence type="ECO:0000313" key="1">
    <source>
        <dbReference type="EMBL" id="JAH92558.1"/>
    </source>
</evidence>
<name>A0A0E9WST9_ANGAN</name>
<dbReference type="EMBL" id="GBXM01016019">
    <property type="protein sequence ID" value="JAH92558.1"/>
    <property type="molecule type" value="Transcribed_RNA"/>
</dbReference>
<protein>
    <submittedName>
        <fullName evidence="1">Uncharacterized protein</fullName>
    </submittedName>
</protein>
<dbReference type="AlphaFoldDB" id="A0A0E9WST9"/>